<keyword evidence="2" id="KW-1185">Reference proteome</keyword>
<gene>
    <name evidence="1" type="ORF">SE18_05990</name>
</gene>
<dbReference type="RefSeq" id="WP_054533521.1">
    <property type="nucleotide sequence ID" value="NZ_LGKP01000011.1"/>
</dbReference>
<evidence type="ECO:0000313" key="1">
    <source>
        <dbReference type="EMBL" id="KPL90616.1"/>
    </source>
</evidence>
<name>A0A0P6YZF2_9CHLR</name>
<sequence length="341" mass="37712">MNSLAAIPHLHDLPQVVETVKRRQLSGRLTWIDHIDRVHLFFVDGILRHGQVDPHGQIGEDAVDWLLTRRSGHFEWNAADNLFKPAHSINAEMVANFDRLLTIMVEGEILNRPPEHDFALEFFGLSAAPIPKEALIPQPVRRSLVLPPGEHDPNSSKQLQSLPLGKQLEYLHAQRFSGYLYYQPGAQSTGFVMGIVLFSEGNLRGVHAQDLGNDQWFSANQALQQLASAHSQPDLYQTPARLIEACSAIVGADPNRPAAIAASKTILQQVVADVHKRSATGAVQISVPDKPTLYVPFYQGQVIGILEHESGNSRLKPMPNNHPLPFGVAHVTLRVLEQATK</sequence>
<dbReference type="AlphaFoldDB" id="A0A0P6YZF2"/>
<organism evidence="1 2">
    <name type="scientific">Herpetosiphon geysericola</name>
    <dbReference type="NCBI Taxonomy" id="70996"/>
    <lineage>
        <taxon>Bacteria</taxon>
        <taxon>Bacillati</taxon>
        <taxon>Chloroflexota</taxon>
        <taxon>Chloroflexia</taxon>
        <taxon>Herpetosiphonales</taxon>
        <taxon>Herpetosiphonaceae</taxon>
        <taxon>Herpetosiphon</taxon>
    </lineage>
</organism>
<dbReference type="EMBL" id="LGKP01000011">
    <property type="protein sequence ID" value="KPL90616.1"/>
    <property type="molecule type" value="Genomic_DNA"/>
</dbReference>
<protein>
    <recommendedName>
        <fullName evidence="3">DUF4388 domain-containing protein</fullName>
    </recommendedName>
</protein>
<dbReference type="STRING" id="70996.SE18_05990"/>
<proteinExistence type="predicted"/>
<dbReference type="OrthoDB" id="9817480at2"/>
<evidence type="ECO:0000313" key="2">
    <source>
        <dbReference type="Proteomes" id="UP000050277"/>
    </source>
</evidence>
<reference evidence="1 2" key="1">
    <citation type="submission" date="2015-07" db="EMBL/GenBank/DDBJ databases">
        <title>Whole genome sequence of Herpetosiphon geysericola DSM 7119.</title>
        <authorList>
            <person name="Hemp J."/>
            <person name="Ward L.M."/>
            <person name="Pace L.A."/>
            <person name="Fischer W.W."/>
        </authorList>
    </citation>
    <scope>NUCLEOTIDE SEQUENCE [LARGE SCALE GENOMIC DNA]</scope>
    <source>
        <strain evidence="1 2">DSM 7119</strain>
    </source>
</reference>
<evidence type="ECO:0008006" key="3">
    <source>
        <dbReference type="Google" id="ProtNLM"/>
    </source>
</evidence>
<accession>A0A0P6YZF2</accession>
<dbReference type="Proteomes" id="UP000050277">
    <property type="component" value="Unassembled WGS sequence"/>
</dbReference>
<comment type="caution">
    <text evidence="1">The sequence shown here is derived from an EMBL/GenBank/DDBJ whole genome shotgun (WGS) entry which is preliminary data.</text>
</comment>